<proteinExistence type="predicted"/>
<evidence type="ECO:0000256" key="1">
    <source>
        <dbReference type="ARBA" id="ARBA00023015"/>
    </source>
</evidence>
<dbReference type="Pfam" id="PF01381">
    <property type="entry name" value="HTH_3"/>
    <property type="match status" value="1"/>
</dbReference>
<name>A0A9E7ZXE6_9HYPH</name>
<dbReference type="EMBL" id="CP102774">
    <property type="protein sequence ID" value="UZF89016.1"/>
    <property type="molecule type" value="Genomic_DNA"/>
</dbReference>
<dbReference type="PANTHER" id="PTHR46797">
    <property type="entry name" value="HTH-TYPE TRANSCRIPTIONAL REGULATOR"/>
    <property type="match status" value="1"/>
</dbReference>
<dbReference type="SMART" id="SM00530">
    <property type="entry name" value="HTH_XRE"/>
    <property type="match status" value="1"/>
</dbReference>
<gene>
    <name evidence="5" type="ORF">NWE54_09620</name>
</gene>
<evidence type="ECO:0000313" key="5">
    <source>
        <dbReference type="EMBL" id="UZF89016.1"/>
    </source>
</evidence>
<sequence>MKKAFMGVRIKRLREERRLTQQALASALGLSLSYLNQLENNQRPLTVPVLLRLNSAFGVDVQLFSDDDEARLIGDLREALTDPGIGEQIATAELRELASNMPAVGRALVTLHRRYRGALEQSAALALRMGDDRQSTLTTTVSTPFEEVRDFFYERHNHIDSLDQALRRRWVQTNIARLNKLLRPAS</sequence>
<dbReference type="SUPFAM" id="SSF47413">
    <property type="entry name" value="lambda repressor-like DNA-binding domains"/>
    <property type="match status" value="1"/>
</dbReference>
<dbReference type="CDD" id="cd00093">
    <property type="entry name" value="HTH_XRE"/>
    <property type="match status" value="1"/>
</dbReference>
<dbReference type="InterPro" id="IPR010982">
    <property type="entry name" value="Lambda_DNA-bd_dom_sf"/>
</dbReference>
<dbReference type="Gene3D" id="1.10.260.40">
    <property type="entry name" value="lambda repressor-like DNA-binding domains"/>
    <property type="match status" value="1"/>
</dbReference>
<dbReference type="GO" id="GO:0005829">
    <property type="term" value="C:cytosol"/>
    <property type="evidence" value="ECO:0007669"/>
    <property type="project" value="TreeGrafter"/>
</dbReference>
<evidence type="ECO:0000256" key="2">
    <source>
        <dbReference type="ARBA" id="ARBA00023125"/>
    </source>
</evidence>
<keyword evidence="3" id="KW-0804">Transcription</keyword>
<dbReference type="GO" id="GO:0003700">
    <property type="term" value="F:DNA-binding transcription factor activity"/>
    <property type="evidence" value="ECO:0007669"/>
    <property type="project" value="TreeGrafter"/>
</dbReference>
<keyword evidence="2" id="KW-0238">DNA-binding</keyword>
<evidence type="ECO:0000259" key="4">
    <source>
        <dbReference type="PROSITE" id="PS50943"/>
    </source>
</evidence>
<dbReference type="InterPro" id="IPR050807">
    <property type="entry name" value="TransReg_Diox_bact_type"/>
</dbReference>
<dbReference type="PROSITE" id="PS50943">
    <property type="entry name" value="HTH_CROC1"/>
    <property type="match status" value="1"/>
</dbReference>
<dbReference type="GO" id="GO:0003677">
    <property type="term" value="F:DNA binding"/>
    <property type="evidence" value="ECO:0007669"/>
    <property type="project" value="UniProtKB-KW"/>
</dbReference>
<reference evidence="5" key="1">
    <citation type="submission" date="2022-08" db="EMBL/GenBank/DDBJ databases">
        <title>Complete Genome Sequences of 2 Bosea sp. soil isolates.</title>
        <authorList>
            <person name="Alvarez Arevalo M."/>
            <person name="Sterndorff E.B."/>
            <person name="Faurdal D."/>
            <person name="Joergensen T.S."/>
            <person name="Weber T."/>
        </authorList>
    </citation>
    <scope>NUCLEOTIDE SEQUENCE</scope>
    <source>
        <strain evidence="5">NBC_00436</strain>
    </source>
</reference>
<accession>A0A9E7ZXE6</accession>
<dbReference type="PANTHER" id="PTHR46797:SF23">
    <property type="entry name" value="HTH-TYPE TRANSCRIPTIONAL REGULATOR SUTR"/>
    <property type="match status" value="1"/>
</dbReference>
<evidence type="ECO:0000256" key="3">
    <source>
        <dbReference type="ARBA" id="ARBA00023163"/>
    </source>
</evidence>
<protein>
    <submittedName>
        <fullName evidence="5">Helix-turn-helix domain-containing protein</fullName>
    </submittedName>
</protein>
<feature type="domain" description="HTH cro/C1-type" evidence="4">
    <location>
        <begin position="10"/>
        <end position="64"/>
    </location>
</feature>
<organism evidence="5">
    <name type="scientific">Bosea sp. NBC_00436</name>
    <dbReference type="NCBI Taxonomy" id="2969620"/>
    <lineage>
        <taxon>Bacteria</taxon>
        <taxon>Pseudomonadati</taxon>
        <taxon>Pseudomonadota</taxon>
        <taxon>Alphaproteobacteria</taxon>
        <taxon>Hyphomicrobiales</taxon>
        <taxon>Boseaceae</taxon>
        <taxon>Bosea</taxon>
    </lineage>
</organism>
<dbReference type="AlphaFoldDB" id="A0A9E7ZXE6"/>
<keyword evidence="1" id="KW-0805">Transcription regulation</keyword>
<dbReference type="InterPro" id="IPR001387">
    <property type="entry name" value="Cro/C1-type_HTH"/>
</dbReference>